<dbReference type="AlphaFoldDB" id="B1FIZ8"/>
<dbReference type="Proteomes" id="UP000005463">
    <property type="component" value="Unassembled WGS sequence"/>
</dbReference>
<dbReference type="EMBL" id="ABLC01000114">
    <property type="protein sequence ID" value="EDT02480.1"/>
    <property type="molecule type" value="Genomic_DNA"/>
</dbReference>
<evidence type="ECO:0000313" key="2">
    <source>
        <dbReference type="Proteomes" id="UP000005463"/>
    </source>
</evidence>
<comment type="caution">
    <text evidence="1">The sequence shown here is derived from an EMBL/GenBank/DDBJ whole genome shotgun (WGS) entry which is preliminary data.</text>
</comment>
<organism evidence="1 2">
    <name type="scientific">Burkholderia ambifaria IOP40-10</name>
    <dbReference type="NCBI Taxonomy" id="396596"/>
    <lineage>
        <taxon>Bacteria</taxon>
        <taxon>Pseudomonadati</taxon>
        <taxon>Pseudomonadota</taxon>
        <taxon>Betaproteobacteria</taxon>
        <taxon>Burkholderiales</taxon>
        <taxon>Burkholderiaceae</taxon>
        <taxon>Burkholderia</taxon>
        <taxon>Burkholderia cepacia complex</taxon>
    </lineage>
</organism>
<accession>B1FIZ8</accession>
<sequence>MLPAIEPVRGDDASIRSDTAPMVWSSKMASMPISTEKLLQIRETICMACSESPP</sequence>
<gene>
    <name evidence="1" type="ORF">BamIOP4010DRAFT_4008</name>
</gene>
<name>B1FIZ8_9BURK</name>
<reference evidence="1 2" key="1">
    <citation type="submission" date="2008-03" db="EMBL/GenBank/DDBJ databases">
        <title>Sequencing of the draft genome and assembly of Burkholderia ambifaria IOP40-10.</title>
        <authorList>
            <consortium name="US DOE Joint Genome Institute (JGI-PGF)"/>
            <person name="Copeland A."/>
            <person name="Lucas S."/>
            <person name="Lapidus A."/>
            <person name="Glavina del Rio T."/>
            <person name="Dalin E."/>
            <person name="Tice H."/>
            <person name="Bruce D."/>
            <person name="Goodwin L."/>
            <person name="Pitluck S."/>
            <person name="Larimer F."/>
            <person name="Land M.L."/>
            <person name="Hauser L."/>
            <person name="Tiedje J."/>
            <person name="Richardson P."/>
        </authorList>
    </citation>
    <scope>NUCLEOTIDE SEQUENCE [LARGE SCALE GENOMIC DNA]</scope>
    <source>
        <strain evidence="1 2">IOP40-10</strain>
    </source>
</reference>
<proteinExistence type="predicted"/>
<protein>
    <submittedName>
        <fullName evidence="1">Uncharacterized protein</fullName>
    </submittedName>
</protein>
<evidence type="ECO:0000313" key="1">
    <source>
        <dbReference type="EMBL" id="EDT02480.1"/>
    </source>
</evidence>